<dbReference type="HOGENOM" id="CLU_1839814_0_0_1"/>
<name>H3BYX6_TETNG</name>
<evidence type="ECO:0000313" key="3">
    <source>
        <dbReference type="Proteomes" id="UP000007303"/>
    </source>
</evidence>
<evidence type="ECO:0000256" key="1">
    <source>
        <dbReference type="SAM" id="MobiDB-lite"/>
    </source>
</evidence>
<keyword evidence="3" id="KW-1185">Reference proteome</keyword>
<dbReference type="Proteomes" id="UP000007303">
    <property type="component" value="Unassembled WGS sequence"/>
</dbReference>
<organism evidence="2 3">
    <name type="scientific">Tetraodon nigroviridis</name>
    <name type="common">Spotted green pufferfish</name>
    <name type="synonym">Chelonodon nigroviridis</name>
    <dbReference type="NCBI Taxonomy" id="99883"/>
    <lineage>
        <taxon>Eukaryota</taxon>
        <taxon>Metazoa</taxon>
        <taxon>Chordata</taxon>
        <taxon>Craniata</taxon>
        <taxon>Vertebrata</taxon>
        <taxon>Euteleostomi</taxon>
        <taxon>Actinopterygii</taxon>
        <taxon>Neopterygii</taxon>
        <taxon>Teleostei</taxon>
        <taxon>Neoteleostei</taxon>
        <taxon>Acanthomorphata</taxon>
        <taxon>Eupercaria</taxon>
        <taxon>Tetraodontiformes</taxon>
        <taxon>Tetradontoidea</taxon>
        <taxon>Tetraodontidae</taxon>
        <taxon>Tetraodon</taxon>
    </lineage>
</organism>
<proteinExistence type="predicted"/>
<protein>
    <submittedName>
        <fullName evidence="2">Uncharacterized protein</fullName>
    </submittedName>
</protein>
<dbReference type="Ensembl" id="ENSTNIT00000002420.1">
    <property type="protein sequence ID" value="ENSTNIP00000001192.1"/>
    <property type="gene ID" value="ENSTNIG00000000964.1"/>
</dbReference>
<reference evidence="2" key="2">
    <citation type="submission" date="2025-08" db="UniProtKB">
        <authorList>
            <consortium name="Ensembl"/>
        </authorList>
    </citation>
    <scope>IDENTIFICATION</scope>
</reference>
<reference evidence="3" key="1">
    <citation type="journal article" date="2004" name="Nature">
        <title>Genome duplication in the teleost fish Tetraodon nigroviridis reveals the early vertebrate proto-karyotype.</title>
        <authorList>
            <person name="Jaillon O."/>
            <person name="Aury J.-M."/>
            <person name="Brunet F."/>
            <person name="Petit J.-L."/>
            <person name="Stange-Thomann N."/>
            <person name="Mauceli E."/>
            <person name="Bouneau L."/>
            <person name="Fischer C."/>
            <person name="Ozouf-Costaz C."/>
            <person name="Bernot A."/>
            <person name="Nicaud S."/>
            <person name="Jaffe D."/>
            <person name="Fisher S."/>
            <person name="Lutfalla G."/>
            <person name="Dossat C."/>
            <person name="Segurens B."/>
            <person name="Dasilva C."/>
            <person name="Salanoubat M."/>
            <person name="Levy M."/>
            <person name="Boudet N."/>
            <person name="Castellano S."/>
            <person name="Anthouard V."/>
            <person name="Jubin C."/>
            <person name="Castelli V."/>
            <person name="Katinka M."/>
            <person name="Vacherie B."/>
            <person name="Biemont C."/>
            <person name="Skalli Z."/>
            <person name="Cattolico L."/>
            <person name="Poulain J."/>
            <person name="De Berardinis V."/>
            <person name="Cruaud C."/>
            <person name="Duprat S."/>
            <person name="Brottier P."/>
            <person name="Coutanceau J.-P."/>
            <person name="Gouzy J."/>
            <person name="Parra G."/>
            <person name="Lardier G."/>
            <person name="Chapple C."/>
            <person name="McKernan K.J."/>
            <person name="McEwan P."/>
            <person name="Bosak S."/>
            <person name="Kellis M."/>
            <person name="Volff J.-N."/>
            <person name="Guigo R."/>
            <person name="Zody M.C."/>
            <person name="Mesirov J."/>
            <person name="Lindblad-Toh K."/>
            <person name="Birren B."/>
            <person name="Nusbaum C."/>
            <person name="Kahn D."/>
            <person name="Robinson-Rechavi M."/>
            <person name="Laudet V."/>
            <person name="Schachter V."/>
            <person name="Quetier F."/>
            <person name="Saurin W."/>
            <person name="Scarpelli C."/>
            <person name="Wincker P."/>
            <person name="Lander E.S."/>
            <person name="Weissenbach J."/>
            <person name="Roest Crollius H."/>
        </authorList>
    </citation>
    <scope>NUCLEOTIDE SEQUENCE [LARGE SCALE GENOMIC DNA]</scope>
</reference>
<accession>H3BYX6</accession>
<reference evidence="2" key="3">
    <citation type="submission" date="2025-09" db="UniProtKB">
        <authorList>
            <consortium name="Ensembl"/>
        </authorList>
    </citation>
    <scope>IDENTIFICATION</scope>
</reference>
<dbReference type="AlphaFoldDB" id="H3BYX6"/>
<evidence type="ECO:0000313" key="2">
    <source>
        <dbReference type="Ensembl" id="ENSTNIP00000001192.1"/>
    </source>
</evidence>
<sequence>KHKAQLHSVQQQLESLQQVHQKDFQKALKEQSELSKQEARKAKAAYESELQTWKDKLENYRQQNDVLQRNLRRALETGGRGQSSLQVPLDLQPSQKDEKRRSGGGPPTAGNGFWVHRGLLVQLGPGPDLTGPHGVWNLKL</sequence>
<dbReference type="InParanoid" id="H3BYX6"/>
<feature type="region of interest" description="Disordered" evidence="1">
    <location>
        <begin position="71"/>
        <end position="113"/>
    </location>
</feature>